<dbReference type="EMBL" id="CADEAL010004045">
    <property type="protein sequence ID" value="CAB1450198.1"/>
    <property type="molecule type" value="Genomic_DNA"/>
</dbReference>
<name>A0A9N7VFW6_PLEPL</name>
<dbReference type="AlphaFoldDB" id="A0A9N7VFW6"/>
<accession>A0A9N7VFW6</accession>
<dbReference type="Proteomes" id="UP001153269">
    <property type="component" value="Unassembled WGS sequence"/>
</dbReference>
<comment type="caution">
    <text evidence="1">The sequence shown here is derived from an EMBL/GenBank/DDBJ whole genome shotgun (WGS) entry which is preliminary data.</text>
</comment>
<sequence>MDPEGEELWWSSAGWTGREREREWWIEEEEELWPENGPSLGGRWFGSVVVERASSDPLSLILSPHDKEKPSPGGDVVCVVPVIHREPEEQKKKKRHREAIALGYVKVAPVWFCLSQTQTNA</sequence>
<gene>
    <name evidence="1" type="ORF">PLEPLA_LOCUS37887</name>
</gene>
<reference evidence="1" key="1">
    <citation type="submission" date="2020-03" db="EMBL/GenBank/DDBJ databases">
        <authorList>
            <person name="Weist P."/>
        </authorList>
    </citation>
    <scope>NUCLEOTIDE SEQUENCE</scope>
</reference>
<proteinExistence type="predicted"/>
<keyword evidence="2" id="KW-1185">Reference proteome</keyword>
<evidence type="ECO:0000313" key="2">
    <source>
        <dbReference type="Proteomes" id="UP001153269"/>
    </source>
</evidence>
<protein>
    <submittedName>
        <fullName evidence="1">Uncharacterized protein</fullName>
    </submittedName>
</protein>
<evidence type="ECO:0000313" key="1">
    <source>
        <dbReference type="EMBL" id="CAB1450198.1"/>
    </source>
</evidence>
<organism evidence="1 2">
    <name type="scientific">Pleuronectes platessa</name>
    <name type="common">European plaice</name>
    <dbReference type="NCBI Taxonomy" id="8262"/>
    <lineage>
        <taxon>Eukaryota</taxon>
        <taxon>Metazoa</taxon>
        <taxon>Chordata</taxon>
        <taxon>Craniata</taxon>
        <taxon>Vertebrata</taxon>
        <taxon>Euteleostomi</taxon>
        <taxon>Actinopterygii</taxon>
        <taxon>Neopterygii</taxon>
        <taxon>Teleostei</taxon>
        <taxon>Neoteleostei</taxon>
        <taxon>Acanthomorphata</taxon>
        <taxon>Carangaria</taxon>
        <taxon>Pleuronectiformes</taxon>
        <taxon>Pleuronectoidei</taxon>
        <taxon>Pleuronectidae</taxon>
        <taxon>Pleuronectes</taxon>
    </lineage>
</organism>